<dbReference type="SUPFAM" id="SSF48576">
    <property type="entry name" value="Terpenoid synthases"/>
    <property type="match status" value="1"/>
</dbReference>
<dbReference type="PANTHER" id="PTHR31480">
    <property type="entry name" value="BIFUNCTIONAL LYCOPENE CYCLASE/PHYTOENE SYNTHASE"/>
    <property type="match status" value="1"/>
</dbReference>
<gene>
    <name evidence="3" type="ORF">DCL06_09145</name>
</gene>
<name>A0A3B9QVN1_9CORY</name>
<dbReference type="Gene3D" id="1.10.600.10">
    <property type="entry name" value="Farnesyl Diphosphate Synthase"/>
    <property type="match status" value="1"/>
</dbReference>
<comment type="caution">
    <text evidence="3">The sequence shown here is derived from an EMBL/GenBank/DDBJ whole genome shotgun (WGS) entry which is preliminary data.</text>
</comment>
<sequence length="209" mass="22151">MDPTAPAFHTDPVLHAFAGTARRCHLDPAHLRAFFASMRADLDPGVHDDASLAEYIHGSAEVIGLMCLDIFRTHGDVTADPQWLAEGAASLGSAFQKVNFLRDIGADITVLHRHYLPTASDGTLTEHAKNALLDECVVELDAGCSRIPALPRGTRAGVAAAAALYRALVDRLRETPAADLTGADAVRISVPTRVKTVVTLRAAGKAVLS</sequence>
<organism evidence="3 4">
    <name type="scientific">Corynebacterium variabile</name>
    <dbReference type="NCBI Taxonomy" id="1727"/>
    <lineage>
        <taxon>Bacteria</taxon>
        <taxon>Bacillati</taxon>
        <taxon>Actinomycetota</taxon>
        <taxon>Actinomycetes</taxon>
        <taxon>Mycobacteriales</taxon>
        <taxon>Corynebacteriaceae</taxon>
        <taxon>Corynebacterium</taxon>
    </lineage>
</organism>
<dbReference type="UniPathway" id="UPA00799"/>
<protein>
    <submittedName>
        <fullName evidence="3">Phytoene synthase</fullName>
    </submittedName>
</protein>
<dbReference type="GO" id="GO:0008299">
    <property type="term" value="P:isoprenoid biosynthetic process"/>
    <property type="evidence" value="ECO:0007669"/>
    <property type="project" value="UniProtKB-ARBA"/>
</dbReference>
<keyword evidence="2" id="KW-0808">Transferase</keyword>
<dbReference type="InterPro" id="IPR008949">
    <property type="entry name" value="Isoprenoid_synthase_dom_sf"/>
</dbReference>
<accession>A0A3B9QVN1</accession>
<evidence type="ECO:0000313" key="4">
    <source>
        <dbReference type="Proteomes" id="UP000260925"/>
    </source>
</evidence>
<dbReference type="Proteomes" id="UP000260925">
    <property type="component" value="Unassembled WGS sequence"/>
</dbReference>
<dbReference type="EMBL" id="DMDD01000217">
    <property type="protein sequence ID" value="HAF72968.1"/>
    <property type="molecule type" value="Genomic_DNA"/>
</dbReference>
<evidence type="ECO:0000256" key="2">
    <source>
        <dbReference type="ARBA" id="ARBA00022679"/>
    </source>
</evidence>
<dbReference type="PROSITE" id="PS01045">
    <property type="entry name" value="SQUALEN_PHYTOEN_SYN_2"/>
    <property type="match status" value="1"/>
</dbReference>
<dbReference type="InterPro" id="IPR002060">
    <property type="entry name" value="Squ/phyt_synthse"/>
</dbReference>
<proteinExistence type="predicted"/>
<dbReference type="Pfam" id="PF00494">
    <property type="entry name" value="SQS_PSY"/>
    <property type="match status" value="1"/>
</dbReference>
<dbReference type="AlphaFoldDB" id="A0A3B9QVN1"/>
<reference evidence="3 4" key="1">
    <citation type="journal article" date="2018" name="Nat. Biotechnol.">
        <title>A standardized bacterial taxonomy based on genome phylogeny substantially revises the tree of life.</title>
        <authorList>
            <person name="Parks D.H."/>
            <person name="Chuvochina M."/>
            <person name="Waite D.W."/>
            <person name="Rinke C."/>
            <person name="Skarshewski A."/>
            <person name="Chaumeil P.A."/>
            <person name="Hugenholtz P."/>
        </authorList>
    </citation>
    <scope>NUCLEOTIDE SEQUENCE [LARGE SCALE GENOMIC DNA]</scope>
    <source>
        <strain evidence="3">UBA9851</strain>
    </source>
</reference>
<evidence type="ECO:0000256" key="1">
    <source>
        <dbReference type="ARBA" id="ARBA00004684"/>
    </source>
</evidence>
<comment type="pathway">
    <text evidence="1">Carotenoid biosynthesis; phytoene biosynthesis.</text>
</comment>
<dbReference type="GO" id="GO:0016765">
    <property type="term" value="F:transferase activity, transferring alkyl or aryl (other than methyl) groups"/>
    <property type="evidence" value="ECO:0007669"/>
    <property type="project" value="InterPro"/>
</dbReference>
<dbReference type="InterPro" id="IPR019845">
    <property type="entry name" value="Squalene/phytoene_synthase_CS"/>
</dbReference>
<evidence type="ECO:0000313" key="3">
    <source>
        <dbReference type="EMBL" id="HAF72968.1"/>
    </source>
</evidence>